<accession>A0A0A9D3U9</accession>
<protein>
    <submittedName>
        <fullName evidence="2">Uncharacterized protein</fullName>
    </submittedName>
</protein>
<organism evidence="2">
    <name type="scientific">Arundo donax</name>
    <name type="common">Giant reed</name>
    <name type="synonym">Donax arundinaceus</name>
    <dbReference type="NCBI Taxonomy" id="35708"/>
    <lineage>
        <taxon>Eukaryota</taxon>
        <taxon>Viridiplantae</taxon>
        <taxon>Streptophyta</taxon>
        <taxon>Embryophyta</taxon>
        <taxon>Tracheophyta</taxon>
        <taxon>Spermatophyta</taxon>
        <taxon>Magnoliopsida</taxon>
        <taxon>Liliopsida</taxon>
        <taxon>Poales</taxon>
        <taxon>Poaceae</taxon>
        <taxon>PACMAD clade</taxon>
        <taxon>Arundinoideae</taxon>
        <taxon>Arundineae</taxon>
        <taxon>Arundo</taxon>
    </lineage>
</organism>
<reference evidence="2" key="2">
    <citation type="journal article" date="2015" name="Data Brief">
        <title>Shoot transcriptome of the giant reed, Arundo donax.</title>
        <authorList>
            <person name="Barrero R.A."/>
            <person name="Guerrero F.D."/>
            <person name="Moolhuijzen P."/>
            <person name="Goolsby J.A."/>
            <person name="Tidwell J."/>
            <person name="Bellgard S.E."/>
            <person name="Bellgard M.I."/>
        </authorList>
    </citation>
    <scope>NUCLEOTIDE SEQUENCE</scope>
    <source>
        <tissue evidence="2">Shoot tissue taken approximately 20 cm above the soil surface</tissue>
    </source>
</reference>
<dbReference type="EMBL" id="GBRH01219478">
    <property type="protein sequence ID" value="JAD78417.1"/>
    <property type="molecule type" value="Transcribed_RNA"/>
</dbReference>
<name>A0A0A9D3U9_ARUDO</name>
<feature type="transmembrane region" description="Helical" evidence="1">
    <location>
        <begin position="6"/>
        <end position="31"/>
    </location>
</feature>
<proteinExistence type="predicted"/>
<keyword evidence="1" id="KW-1133">Transmembrane helix</keyword>
<dbReference type="AlphaFoldDB" id="A0A0A9D3U9"/>
<evidence type="ECO:0000256" key="1">
    <source>
        <dbReference type="SAM" id="Phobius"/>
    </source>
</evidence>
<keyword evidence="1" id="KW-0812">Transmembrane</keyword>
<keyword evidence="1" id="KW-0472">Membrane</keyword>
<reference evidence="2" key="1">
    <citation type="submission" date="2014-09" db="EMBL/GenBank/DDBJ databases">
        <authorList>
            <person name="Magalhaes I.L.F."/>
            <person name="Oliveira U."/>
            <person name="Santos F.R."/>
            <person name="Vidigal T.H.D.A."/>
            <person name="Brescovit A.D."/>
            <person name="Santos A.J."/>
        </authorList>
    </citation>
    <scope>NUCLEOTIDE SEQUENCE</scope>
    <source>
        <tissue evidence="2">Shoot tissue taken approximately 20 cm above the soil surface</tissue>
    </source>
</reference>
<evidence type="ECO:0000313" key="2">
    <source>
        <dbReference type="EMBL" id="JAD78417.1"/>
    </source>
</evidence>
<sequence length="45" mass="4924">MDGHSFLHLSFVFIFGGSLCNAFFLSLLGTYQCVAMGGNKIHKIT</sequence>